<dbReference type="GO" id="GO:0015074">
    <property type="term" value="P:DNA integration"/>
    <property type="evidence" value="ECO:0007669"/>
    <property type="project" value="InterPro"/>
</dbReference>
<dbReference type="SUPFAM" id="SSF53098">
    <property type="entry name" value="Ribonuclease H-like"/>
    <property type="match status" value="1"/>
</dbReference>
<dbReference type="Gene3D" id="3.30.420.10">
    <property type="entry name" value="Ribonuclease H-like superfamily/Ribonuclease H"/>
    <property type="match status" value="1"/>
</dbReference>
<feature type="non-terminal residue" evidence="2">
    <location>
        <position position="1"/>
    </location>
</feature>
<dbReference type="Gene3D" id="1.10.340.70">
    <property type="match status" value="1"/>
</dbReference>
<dbReference type="OrthoDB" id="10055717at2759"/>
<sequence length="290" mass="33719">MPIQDDISDEQLLWIDKIRPWYANICNFLVASIFPLGASRTDTKKLKSEAKYYVWDDPYLWRFCNDQIIRRCIPDPEIQSVLHFYHSVGGDGHYGSTRTARKPTIFQDAHQFVLAYKPCQRIGMVIGQRHEMSQQPILFCEVFDVWDIDFIGPFPIFEGNYYVLLLIDYILRWVEAKATKTNNAKVVVSFLKSNIFCRFGVPKALISDQGSHFYHKTISILLEKYEVIHQVVITYHSQTNGQAEVFNREIKKLLQNMLERLKPTLRGCSIGSQGSLSDTTRNVSLQDRLW</sequence>
<evidence type="ECO:0000313" key="2">
    <source>
        <dbReference type="EMBL" id="RDY07698.1"/>
    </source>
</evidence>
<dbReference type="InterPro" id="IPR052160">
    <property type="entry name" value="Gypsy_RT_Integrase-like"/>
</dbReference>
<organism evidence="2 3">
    <name type="scientific">Mucuna pruriens</name>
    <name type="common">Velvet bean</name>
    <name type="synonym">Dolichos pruriens</name>
    <dbReference type="NCBI Taxonomy" id="157652"/>
    <lineage>
        <taxon>Eukaryota</taxon>
        <taxon>Viridiplantae</taxon>
        <taxon>Streptophyta</taxon>
        <taxon>Embryophyta</taxon>
        <taxon>Tracheophyta</taxon>
        <taxon>Spermatophyta</taxon>
        <taxon>Magnoliopsida</taxon>
        <taxon>eudicotyledons</taxon>
        <taxon>Gunneridae</taxon>
        <taxon>Pentapetalae</taxon>
        <taxon>rosids</taxon>
        <taxon>fabids</taxon>
        <taxon>Fabales</taxon>
        <taxon>Fabaceae</taxon>
        <taxon>Papilionoideae</taxon>
        <taxon>50 kb inversion clade</taxon>
        <taxon>NPAAA clade</taxon>
        <taxon>indigoferoid/millettioid clade</taxon>
        <taxon>Phaseoleae</taxon>
        <taxon>Mucuna</taxon>
    </lineage>
</organism>
<feature type="domain" description="Integrase catalytic" evidence="1">
    <location>
        <begin position="132"/>
        <end position="290"/>
    </location>
</feature>
<evidence type="ECO:0000313" key="3">
    <source>
        <dbReference type="Proteomes" id="UP000257109"/>
    </source>
</evidence>
<reference evidence="2" key="1">
    <citation type="submission" date="2018-05" db="EMBL/GenBank/DDBJ databases">
        <title>Draft genome of Mucuna pruriens seed.</title>
        <authorList>
            <person name="Nnadi N.E."/>
            <person name="Vos R."/>
            <person name="Hasami M.H."/>
            <person name="Devisetty U.K."/>
            <person name="Aguiy J.C."/>
        </authorList>
    </citation>
    <scope>NUCLEOTIDE SEQUENCE [LARGE SCALE GENOMIC DNA]</scope>
    <source>
        <strain evidence="2">JCA_2017</strain>
    </source>
</reference>
<dbReference type="GO" id="GO:0003676">
    <property type="term" value="F:nucleic acid binding"/>
    <property type="evidence" value="ECO:0007669"/>
    <property type="project" value="InterPro"/>
</dbReference>
<comment type="caution">
    <text evidence="2">The sequence shown here is derived from an EMBL/GenBank/DDBJ whole genome shotgun (WGS) entry which is preliminary data.</text>
</comment>
<dbReference type="InterPro" id="IPR001584">
    <property type="entry name" value="Integrase_cat-core"/>
</dbReference>
<proteinExistence type="predicted"/>
<dbReference type="EMBL" id="QJKJ01001416">
    <property type="protein sequence ID" value="RDY07698.1"/>
    <property type="molecule type" value="Genomic_DNA"/>
</dbReference>
<evidence type="ECO:0000259" key="1">
    <source>
        <dbReference type="PROSITE" id="PS50994"/>
    </source>
</evidence>
<dbReference type="InterPro" id="IPR036397">
    <property type="entry name" value="RNaseH_sf"/>
</dbReference>
<dbReference type="Proteomes" id="UP000257109">
    <property type="component" value="Unassembled WGS sequence"/>
</dbReference>
<dbReference type="Pfam" id="PF00665">
    <property type="entry name" value="rve"/>
    <property type="match status" value="1"/>
</dbReference>
<dbReference type="InterPro" id="IPR012337">
    <property type="entry name" value="RNaseH-like_sf"/>
</dbReference>
<name>A0A371HY32_MUCPR</name>
<dbReference type="PROSITE" id="PS50994">
    <property type="entry name" value="INTEGRASE"/>
    <property type="match status" value="1"/>
</dbReference>
<dbReference type="PANTHER" id="PTHR47266">
    <property type="entry name" value="ENDONUCLEASE-RELATED"/>
    <property type="match status" value="1"/>
</dbReference>
<keyword evidence="3" id="KW-1185">Reference proteome</keyword>
<protein>
    <submittedName>
        <fullName evidence="2">Gag-pol</fullName>
    </submittedName>
</protein>
<accession>A0A371HY32</accession>
<dbReference type="AlphaFoldDB" id="A0A371HY32"/>
<gene>
    <name evidence="2" type="primary">gag-pol</name>
    <name evidence="2" type="ORF">CR513_08143</name>
</gene>